<protein>
    <submittedName>
        <fullName evidence="1">Uncharacterized protein</fullName>
    </submittedName>
</protein>
<reference evidence="1" key="1">
    <citation type="submission" date="2013-10" db="EMBL/GenBank/DDBJ databases">
        <title>Genomic analysis of the causative agents of coccidiosis in chickens.</title>
        <authorList>
            <person name="Reid A.J."/>
            <person name="Blake D."/>
            <person name="Billington K."/>
            <person name="Browne H."/>
            <person name="Dunn M."/>
            <person name="Hung S."/>
            <person name="Kawahara F."/>
            <person name="Miranda-Saavedra D."/>
            <person name="Mourier T."/>
            <person name="Nagra H."/>
            <person name="Otto T.D."/>
            <person name="Rawlings N."/>
            <person name="Sanchez A."/>
            <person name="Sanders M."/>
            <person name="Subramaniam C."/>
            <person name="Tay Y."/>
            <person name="Dear P."/>
            <person name="Doerig C."/>
            <person name="Gruber A."/>
            <person name="Parkinson J."/>
            <person name="Shirley M."/>
            <person name="Wan K.L."/>
            <person name="Berriman M."/>
            <person name="Tomley F."/>
            <person name="Pain A."/>
        </authorList>
    </citation>
    <scope>NUCLEOTIDE SEQUENCE [LARGE SCALE GENOMIC DNA]</scope>
    <source>
        <strain evidence="1">Weybridge</strain>
    </source>
</reference>
<dbReference type="VEuPathDB" id="ToxoDB:EMWEY_00009610"/>
<dbReference type="Proteomes" id="UP000030763">
    <property type="component" value="Unassembled WGS sequence"/>
</dbReference>
<sequence length="74" mass="8226">MLQVHPTLLAAMFVNSTCRGCITKPSLPFPFHNKPFRRKLPKGIFVAPYIDFSVLLQAVVVSPGALSLWLTNDN</sequence>
<evidence type="ECO:0000313" key="1">
    <source>
        <dbReference type="EMBL" id="CDJ61263.1"/>
    </source>
</evidence>
<evidence type="ECO:0000313" key="2">
    <source>
        <dbReference type="Proteomes" id="UP000030763"/>
    </source>
</evidence>
<proteinExistence type="predicted"/>
<dbReference type="AlphaFoldDB" id="U6MDY1"/>
<dbReference type="RefSeq" id="XP_013337913.1">
    <property type="nucleotide sequence ID" value="XM_013482459.1"/>
</dbReference>
<keyword evidence="2" id="KW-1185">Reference proteome</keyword>
<accession>U6MDY1</accession>
<reference evidence="1" key="2">
    <citation type="submission" date="2013-10" db="EMBL/GenBank/DDBJ databases">
        <authorList>
            <person name="Aslett M."/>
        </authorList>
    </citation>
    <scope>NUCLEOTIDE SEQUENCE [LARGE SCALE GENOMIC DNA]</scope>
    <source>
        <strain evidence="1">Weybridge</strain>
    </source>
</reference>
<organism evidence="1 2">
    <name type="scientific">Eimeria maxima</name>
    <name type="common">Coccidian parasite</name>
    <dbReference type="NCBI Taxonomy" id="5804"/>
    <lineage>
        <taxon>Eukaryota</taxon>
        <taxon>Sar</taxon>
        <taxon>Alveolata</taxon>
        <taxon>Apicomplexa</taxon>
        <taxon>Conoidasida</taxon>
        <taxon>Coccidia</taxon>
        <taxon>Eucoccidiorida</taxon>
        <taxon>Eimeriorina</taxon>
        <taxon>Eimeriidae</taxon>
        <taxon>Eimeria</taxon>
    </lineage>
</organism>
<dbReference type="EMBL" id="HG722042">
    <property type="protein sequence ID" value="CDJ61263.1"/>
    <property type="molecule type" value="Genomic_DNA"/>
</dbReference>
<name>U6MDY1_EIMMA</name>
<gene>
    <name evidence="1" type="ORF">EMWEY_00009610</name>
</gene>
<dbReference type="GeneID" id="25334947"/>